<keyword evidence="2" id="KW-0812">Transmembrane</keyword>
<feature type="transmembrane region" description="Helical" evidence="2">
    <location>
        <begin position="337"/>
        <end position="358"/>
    </location>
</feature>
<evidence type="ECO:0000313" key="3">
    <source>
        <dbReference type="EMBL" id="MFC3909498.1"/>
    </source>
</evidence>
<dbReference type="EMBL" id="JBHSAB010000024">
    <property type="protein sequence ID" value="MFC3909498.1"/>
    <property type="molecule type" value="Genomic_DNA"/>
</dbReference>
<proteinExistence type="predicted"/>
<evidence type="ECO:0000256" key="1">
    <source>
        <dbReference type="SAM" id="MobiDB-lite"/>
    </source>
</evidence>
<dbReference type="RefSeq" id="WP_382343774.1">
    <property type="nucleotide sequence ID" value="NZ_JBHSAB010000024.1"/>
</dbReference>
<accession>A0ABV8CGV4</accession>
<reference evidence="4" key="1">
    <citation type="journal article" date="2019" name="Int. J. Syst. Evol. Microbiol.">
        <title>The Global Catalogue of Microorganisms (GCM) 10K type strain sequencing project: providing services to taxonomists for standard genome sequencing and annotation.</title>
        <authorList>
            <consortium name="The Broad Institute Genomics Platform"/>
            <consortium name="The Broad Institute Genome Sequencing Center for Infectious Disease"/>
            <person name="Wu L."/>
            <person name="Ma J."/>
        </authorList>
    </citation>
    <scope>NUCLEOTIDE SEQUENCE [LARGE SCALE GENOMIC DNA]</scope>
    <source>
        <strain evidence="4">CCUG 59858</strain>
    </source>
</reference>
<feature type="transmembrane region" description="Helical" evidence="2">
    <location>
        <begin position="241"/>
        <end position="263"/>
    </location>
</feature>
<feature type="region of interest" description="Disordered" evidence="1">
    <location>
        <begin position="397"/>
        <end position="435"/>
    </location>
</feature>
<gene>
    <name evidence="3" type="ORF">ACFORL_10500</name>
</gene>
<organism evidence="3 4">
    <name type="scientific">Legionella dresdenensis</name>
    <dbReference type="NCBI Taxonomy" id="450200"/>
    <lineage>
        <taxon>Bacteria</taxon>
        <taxon>Pseudomonadati</taxon>
        <taxon>Pseudomonadota</taxon>
        <taxon>Gammaproteobacteria</taxon>
        <taxon>Legionellales</taxon>
        <taxon>Legionellaceae</taxon>
        <taxon>Legionella</taxon>
    </lineage>
</organism>
<feature type="transmembrane region" description="Helical" evidence="2">
    <location>
        <begin position="188"/>
        <end position="211"/>
    </location>
</feature>
<sequence length="435" mass="47295">MARQRGVNFKETWNKIKKHVYKTYSATGVDYLEETVNGKSAGFKRACKKIESPLTLISSFFGLPNKPLQGYEQSFKNLYRNFIGWKPRTANWKLFFYAVFNIPVNLLLTPIRFTLNVARLVTEVLPMTLKHLVPYVGTKLARLSIHTASAYRALTEVAEGFYHLHMDDNNGLIAVLAGKLGWLLLQPIIGLLIASTFLLEFTAVAITLVQYPLQAVYFVGRSITSPVEALRNTWKQASSKGLVVGILLTSLHAMFILVLYTMTFPFIGKFLAAHVLPYLATHLPAGIVSAANAIAHFLSPIFLFIGKFTSPIVNILTFSLFHALGVDAVIASAAPAAAGLAAVAALIVAGTTAVISYLSGRGQTAQNEQENNTAAQQAQEVGNSNNAMERLGLGNRPALEQNDDLGIPPAHHPSPLAVRQVPEPAPAVLPQAPTI</sequence>
<name>A0ABV8CGV4_9GAMM</name>
<keyword evidence="4" id="KW-1185">Reference proteome</keyword>
<dbReference type="Proteomes" id="UP001595758">
    <property type="component" value="Unassembled WGS sequence"/>
</dbReference>
<comment type="caution">
    <text evidence="3">The sequence shown here is derived from an EMBL/GenBank/DDBJ whole genome shotgun (WGS) entry which is preliminary data.</text>
</comment>
<feature type="transmembrane region" description="Helical" evidence="2">
    <location>
        <begin position="312"/>
        <end position="331"/>
    </location>
</feature>
<evidence type="ECO:0000313" key="4">
    <source>
        <dbReference type="Proteomes" id="UP001595758"/>
    </source>
</evidence>
<evidence type="ECO:0000256" key="2">
    <source>
        <dbReference type="SAM" id="Phobius"/>
    </source>
</evidence>
<feature type="transmembrane region" description="Helical" evidence="2">
    <location>
        <begin position="283"/>
        <end position="305"/>
    </location>
</feature>
<evidence type="ECO:0008006" key="5">
    <source>
        <dbReference type="Google" id="ProtNLM"/>
    </source>
</evidence>
<keyword evidence="2" id="KW-0472">Membrane</keyword>
<protein>
    <recommendedName>
        <fullName evidence="5">Transmembrane protein</fullName>
    </recommendedName>
</protein>
<keyword evidence="2" id="KW-1133">Transmembrane helix</keyword>